<feature type="compositionally biased region" description="Low complexity" evidence="4">
    <location>
        <begin position="567"/>
        <end position="580"/>
    </location>
</feature>
<dbReference type="SUPFAM" id="SSF55120">
    <property type="entry name" value="Pseudouridine synthase"/>
    <property type="match status" value="1"/>
</dbReference>
<evidence type="ECO:0000259" key="5">
    <source>
        <dbReference type="PROSITE" id="PS50984"/>
    </source>
</evidence>
<dbReference type="AlphaFoldDB" id="A0A0X3P2A4"/>
<feature type="region of interest" description="Disordered" evidence="4">
    <location>
        <begin position="564"/>
        <end position="590"/>
    </location>
</feature>
<evidence type="ECO:0000256" key="1">
    <source>
        <dbReference type="ARBA" id="ARBA00007953"/>
    </source>
</evidence>
<dbReference type="PANTHER" id="PTHR13326:SF21">
    <property type="entry name" value="PSEUDOURIDYLATE SYNTHASE PUS7L"/>
    <property type="match status" value="1"/>
</dbReference>
<comment type="similarity">
    <text evidence="1">Belongs to the pseudouridine synthase TruD family.</text>
</comment>
<evidence type="ECO:0000313" key="6">
    <source>
        <dbReference type="EMBL" id="JAP45803.1"/>
    </source>
</evidence>
<keyword evidence="3" id="KW-0413">Isomerase</keyword>
<evidence type="ECO:0000256" key="4">
    <source>
        <dbReference type="SAM" id="MobiDB-lite"/>
    </source>
</evidence>
<dbReference type="PROSITE" id="PS50984">
    <property type="entry name" value="TRUD"/>
    <property type="match status" value="1"/>
</dbReference>
<dbReference type="NCBIfam" id="TIGR00094">
    <property type="entry name" value="tRNA_TruD_broad"/>
    <property type="match status" value="1"/>
</dbReference>
<gene>
    <name evidence="6" type="primary">PUS7</name>
    <name evidence="6" type="ORF">TR104654</name>
</gene>
<dbReference type="InterPro" id="IPR011760">
    <property type="entry name" value="PsdUridine_synth_TruD_insert"/>
</dbReference>
<dbReference type="PANTHER" id="PTHR13326">
    <property type="entry name" value="TRNA PSEUDOURIDINE SYNTHASE D"/>
    <property type="match status" value="1"/>
</dbReference>
<name>A0A0X3P2A4_SCHSO</name>
<protein>
    <submittedName>
        <fullName evidence="6">Pseudouridylate synthase 7 homolog</fullName>
    </submittedName>
</protein>
<dbReference type="GO" id="GO:0008033">
    <property type="term" value="P:tRNA processing"/>
    <property type="evidence" value="ECO:0007669"/>
    <property type="project" value="UniProtKB-KW"/>
</dbReference>
<accession>A0A0X3P2A4</accession>
<dbReference type="InterPro" id="IPR042214">
    <property type="entry name" value="TruD_catalytic"/>
</dbReference>
<dbReference type="PROSITE" id="PS01268">
    <property type="entry name" value="UPF0024"/>
    <property type="match status" value="1"/>
</dbReference>
<feature type="compositionally biased region" description="Basic and acidic residues" evidence="4">
    <location>
        <begin position="9"/>
        <end position="22"/>
    </location>
</feature>
<organism evidence="6">
    <name type="scientific">Schistocephalus solidus</name>
    <name type="common">Tapeworm</name>
    <dbReference type="NCBI Taxonomy" id="70667"/>
    <lineage>
        <taxon>Eukaryota</taxon>
        <taxon>Metazoa</taxon>
        <taxon>Spiralia</taxon>
        <taxon>Lophotrochozoa</taxon>
        <taxon>Platyhelminthes</taxon>
        <taxon>Cestoda</taxon>
        <taxon>Eucestoda</taxon>
        <taxon>Diphyllobothriidea</taxon>
        <taxon>Diphyllobothriidae</taxon>
        <taxon>Schistocephalus</taxon>
    </lineage>
</organism>
<feature type="domain" description="TRUD" evidence="5">
    <location>
        <begin position="290"/>
        <end position="542"/>
    </location>
</feature>
<dbReference type="CDD" id="cd02576">
    <property type="entry name" value="PseudoU_synth_ScPUS7"/>
    <property type="match status" value="1"/>
</dbReference>
<reference evidence="6" key="1">
    <citation type="submission" date="2016-01" db="EMBL/GenBank/DDBJ databases">
        <title>Reference transcriptome for the parasite Schistocephalus solidus: insights into the molecular evolution of parasitism.</title>
        <authorList>
            <person name="Hebert F.O."/>
            <person name="Grambauer S."/>
            <person name="Barber I."/>
            <person name="Landry C.R."/>
            <person name="Aubin-Horth N."/>
        </authorList>
    </citation>
    <scope>NUCLEOTIDE SEQUENCE</scope>
</reference>
<dbReference type="EMBL" id="GEEE01017422">
    <property type="protein sequence ID" value="JAP45803.1"/>
    <property type="molecule type" value="Transcribed_RNA"/>
</dbReference>
<dbReference type="GO" id="GO:0005634">
    <property type="term" value="C:nucleus"/>
    <property type="evidence" value="ECO:0007669"/>
    <property type="project" value="TreeGrafter"/>
</dbReference>
<evidence type="ECO:0000256" key="3">
    <source>
        <dbReference type="ARBA" id="ARBA00023235"/>
    </source>
</evidence>
<evidence type="ECO:0000256" key="2">
    <source>
        <dbReference type="ARBA" id="ARBA00022694"/>
    </source>
</evidence>
<dbReference type="InterPro" id="IPR001656">
    <property type="entry name" value="PsdUridine_synth_TruD"/>
</dbReference>
<dbReference type="Gene3D" id="3.30.2350.20">
    <property type="entry name" value="TruD, catalytic domain"/>
    <property type="match status" value="2"/>
</dbReference>
<proteinExistence type="inferred from homology"/>
<keyword evidence="2" id="KW-0819">tRNA processing</keyword>
<sequence length="628" mass="70796">MSPPSSKRQRVESEDNVSREGDQLSENDVGILSYVSIEQRGFSGSLKGRWEDFVVHELESPNHICKLTSIVPIDRENGISNAHETPEDMILPIEIDEVLKEIERETMFEASFPASNDKSERERFHKAIRHNYPSLISRTVDVDNNRFVIVTKASSAKGQKGWERVSKVYDPPKETPYCHFTLYKEGKDTMNALHIIGRMLKINSNTFSYAGTKDKRAITTQRVSVKNISSKRLASLNPRLNGIKVGNFKYLPYSIALGDLYGNRFSVAIRDVVADDSIIHRAIAEWQKQGFINYFGLQRFGHSAQAQTFAIGKYLIKSDWEKAIDLILKPTPLDLPAVRQVKEKYLETQDAKACGDNMPQCLEKTLLLGIARHGKTLAAIQTLPRNMRQLYTHSYQSLVWNRITSRRISELGFKSDSKAISGDLFFPSQGSTQKALRSVDSASELFYEDAVKESSKPEEFRPKKPTVIPAVPSLVSSASGDDVPSIYQVVLPLPGYDVIYPQNEAGKWYSEILEEDSLKLEDLRHKVKDFALPGSYRHLMVKPEDVHYTIKEYTDPLTPLIENDLKSLSSSPPSPNHSASVQLSAESVDHGEKEQAKKRAVVLEFTLPKAAYATMAIRELMKDVTVKQ</sequence>
<dbReference type="GO" id="GO:0009982">
    <property type="term" value="F:pseudouridine synthase activity"/>
    <property type="evidence" value="ECO:0007669"/>
    <property type="project" value="InterPro"/>
</dbReference>
<dbReference type="GO" id="GO:0003723">
    <property type="term" value="F:RNA binding"/>
    <property type="evidence" value="ECO:0007669"/>
    <property type="project" value="InterPro"/>
</dbReference>
<dbReference type="PIRSF" id="PIRSF037016">
    <property type="entry name" value="Pseudouridin_synth_euk_prd"/>
    <property type="match status" value="1"/>
</dbReference>
<dbReference type="InterPro" id="IPR020103">
    <property type="entry name" value="PsdUridine_synth_cat_dom_sf"/>
</dbReference>
<dbReference type="Pfam" id="PF01142">
    <property type="entry name" value="TruD"/>
    <property type="match status" value="1"/>
</dbReference>
<dbReference type="GO" id="GO:0001522">
    <property type="term" value="P:pseudouridine synthesis"/>
    <property type="evidence" value="ECO:0007669"/>
    <property type="project" value="InterPro"/>
</dbReference>
<dbReference type="InterPro" id="IPR020119">
    <property type="entry name" value="PsdUridine_synth_TruD_CS"/>
</dbReference>
<feature type="region of interest" description="Disordered" evidence="4">
    <location>
        <begin position="1"/>
        <end position="24"/>
    </location>
</feature>